<keyword evidence="2" id="KW-1185">Reference proteome</keyword>
<dbReference type="EMBL" id="JAPZBO010000010">
    <property type="protein sequence ID" value="KAJ5300030.1"/>
    <property type="molecule type" value="Genomic_DNA"/>
</dbReference>
<sequence length="104" mass="10269">MTIKGVGGEVPPEAIPSAVLIVSRVHKCSLRADADAVTSLLGSLEVGCGSPSPSAATAAHVLGGFGVRLSGFDECGLAVDDVFEAVDELPHLSGGVPAFPSAGV</sequence>
<protein>
    <submittedName>
        <fullName evidence="1">Uncharacterized protein</fullName>
    </submittedName>
</protein>
<dbReference type="Proteomes" id="UP001147746">
    <property type="component" value="Unassembled WGS sequence"/>
</dbReference>
<name>A0A9W9PMV3_9EURO</name>
<accession>A0A9W9PMV3</accession>
<gene>
    <name evidence="1" type="ORF">N7476_011587</name>
</gene>
<reference evidence="1" key="1">
    <citation type="submission" date="2022-12" db="EMBL/GenBank/DDBJ databases">
        <authorList>
            <person name="Petersen C."/>
        </authorList>
    </citation>
    <scope>NUCLEOTIDE SEQUENCE</scope>
    <source>
        <strain evidence="1">IBT 21472</strain>
    </source>
</reference>
<comment type="caution">
    <text evidence="1">The sequence shown here is derived from an EMBL/GenBank/DDBJ whole genome shotgun (WGS) entry which is preliminary data.</text>
</comment>
<organism evidence="1 2">
    <name type="scientific">Penicillium atrosanguineum</name>
    <dbReference type="NCBI Taxonomy" id="1132637"/>
    <lineage>
        <taxon>Eukaryota</taxon>
        <taxon>Fungi</taxon>
        <taxon>Dikarya</taxon>
        <taxon>Ascomycota</taxon>
        <taxon>Pezizomycotina</taxon>
        <taxon>Eurotiomycetes</taxon>
        <taxon>Eurotiomycetidae</taxon>
        <taxon>Eurotiales</taxon>
        <taxon>Aspergillaceae</taxon>
        <taxon>Penicillium</taxon>
    </lineage>
</organism>
<reference evidence="1" key="2">
    <citation type="journal article" date="2023" name="IMA Fungus">
        <title>Comparative genomic study of the Penicillium genus elucidates a diverse pangenome and 15 lateral gene transfer events.</title>
        <authorList>
            <person name="Petersen C."/>
            <person name="Sorensen T."/>
            <person name="Nielsen M.R."/>
            <person name="Sondergaard T.E."/>
            <person name="Sorensen J.L."/>
            <person name="Fitzpatrick D.A."/>
            <person name="Frisvad J.C."/>
            <person name="Nielsen K.L."/>
        </authorList>
    </citation>
    <scope>NUCLEOTIDE SEQUENCE</scope>
    <source>
        <strain evidence="1">IBT 21472</strain>
    </source>
</reference>
<dbReference type="AlphaFoldDB" id="A0A9W9PMV3"/>
<proteinExistence type="predicted"/>
<evidence type="ECO:0000313" key="1">
    <source>
        <dbReference type="EMBL" id="KAJ5300030.1"/>
    </source>
</evidence>
<evidence type="ECO:0000313" key="2">
    <source>
        <dbReference type="Proteomes" id="UP001147746"/>
    </source>
</evidence>